<proteinExistence type="predicted"/>
<reference evidence="2" key="1">
    <citation type="submission" date="2019-12" db="EMBL/GenBank/DDBJ databases">
        <title>Genome sequencing and annotation of Brassica cretica.</title>
        <authorList>
            <person name="Studholme D.J."/>
            <person name="Sarris P.F."/>
        </authorList>
    </citation>
    <scope>NUCLEOTIDE SEQUENCE</scope>
    <source>
        <strain evidence="2">PFS-001/15</strain>
        <tissue evidence="2">Leaf</tissue>
    </source>
</reference>
<dbReference type="AlphaFoldDB" id="A0A8S9H2E8"/>
<feature type="compositionally biased region" description="Basic residues" evidence="1">
    <location>
        <begin position="375"/>
        <end position="388"/>
    </location>
</feature>
<feature type="compositionally biased region" description="Low complexity" evidence="1">
    <location>
        <begin position="33"/>
        <end position="43"/>
    </location>
</feature>
<feature type="region of interest" description="Disordered" evidence="1">
    <location>
        <begin position="367"/>
        <end position="397"/>
    </location>
</feature>
<organism evidence="2 3">
    <name type="scientific">Brassica cretica</name>
    <name type="common">Mustard</name>
    <dbReference type="NCBI Taxonomy" id="69181"/>
    <lineage>
        <taxon>Eukaryota</taxon>
        <taxon>Viridiplantae</taxon>
        <taxon>Streptophyta</taxon>
        <taxon>Embryophyta</taxon>
        <taxon>Tracheophyta</taxon>
        <taxon>Spermatophyta</taxon>
        <taxon>Magnoliopsida</taxon>
        <taxon>eudicotyledons</taxon>
        <taxon>Gunneridae</taxon>
        <taxon>Pentapetalae</taxon>
        <taxon>rosids</taxon>
        <taxon>malvids</taxon>
        <taxon>Brassicales</taxon>
        <taxon>Brassicaceae</taxon>
        <taxon>Brassiceae</taxon>
        <taxon>Brassica</taxon>
    </lineage>
</organism>
<comment type="caution">
    <text evidence="2">The sequence shown here is derived from an EMBL/GenBank/DDBJ whole genome shotgun (WGS) entry which is preliminary data.</text>
</comment>
<evidence type="ECO:0000313" key="3">
    <source>
        <dbReference type="Proteomes" id="UP000712281"/>
    </source>
</evidence>
<sequence length="538" mass="59455">MKRLLQLPSSRSLPPGSGFLPLGPGFLPLGPGSLAPGLGPASGHGSLPPGNQLREEGIFQNPRERGTRLQLHILAQATISSTPTRTLHSHISPTPPPVSAMCPIEQMTLITYKATCQSRLRASIRATKMAGMVTKQFQNSYSGGYRAVAGRFLSDYWMETSSHTVLEGEQKREKHRKRPREITSDRKEGESLPERRSESQLEAADHDRIAIGFTEGRCFGIKGLERRWQELSGTVNGCIVLERDTGGTGSGALSMAIVLSVPDGWLETKPSLFVYLGHVGMGEHGRTDERLDLASDQGGLTLCMGKCKVSMEELTRDLILRVIKADLPFVWENRGLLKSMDPDSGVKKHEGLTKSLLKLKEGKPAGVRIESSGSRKPRMLRKSLKSGRKTLENESSRQDGRVNELNVVCAVRELRLSEQEIGSQVCWVLDDDSMALDDHVSLDDRFRSCGSPYQFSVNEIVGNMFLGTEWVCQDITVLILYVLTSMETESFQDVNVGHRMFCPDVCGKNRVAKTYVRYELMSLGTAEFPTVTESMGTR</sequence>
<dbReference type="EMBL" id="QGKW02001988">
    <property type="protein sequence ID" value="KAF2551054.1"/>
    <property type="molecule type" value="Genomic_DNA"/>
</dbReference>
<feature type="region of interest" description="Disordered" evidence="1">
    <location>
        <begin position="164"/>
        <end position="203"/>
    </location>
</feature>
<evidence type="ECO:0000313" key="2">
    <source>
        <dbReference type="EMBL" id="KAF2551054.1"/>
    </source>
</evidence>
<feature type="compositionally biased region" description="Basic and acidic residues" evidence="1">
    <location>
        <begin position="180"/>
        <end position="203"/>
    </location>
</feature>
<name>A0A8S9H2E8_BRACR</name>
<evidence type="ECO:0000256" key="1">
    <source>
        <dbReference type="SAM" id="MobiDB-lite"/>
    </source>
</evidence>
<gene>
    <name evidence="2" type="ORF">F2Q68_00034526</name>
</gene>
<feature type="region of interest" description="Disordered" evidence="1">
    <location>
        <begin position="33"/>
        <end position="54"/>
    </location>
</feature>
<protein>
    <submittedName>
        <fullName evidence="2">Uncharacterized protein</fullName>
    </submittedName>
</protein>
<accession>A0A8S9H2E8</accession>
<dbReference type="Proteomes" id="UP000712281">
    <property type="component" value="Unassembled WGS sequence"/>
</dbReference>